<protein>
    <submittedName>
        <fullName evidence="3">Uncharacterized protein</fullName>
    </submittedName>
</protein>
<feature type="transmembrane region" description="Helical" evidence="1">
    <location>
        <begin position="593"/>
        <end position="613"/>
    </location>
</feature>
<sequence>MALCAKYLFLIVVFSSLTNALKVNTYCETNFMEQKFPRLIQQPELFALSFYAVALCPTLRHARNYIGYTIFDWRYNQKFNRPPHRFIQPYTIVVSWIHKDDVAFRVHSEYVYTVRALFLILYNSATKRNPKYIIYSSSVGAMPVIKVLVDINHDNNKTDTFHVVCNGFCTEKEMPMDKNAGEEMLSVTNYHEILFRNGNGRLVNTLLTLLHAHFFRNFKDNPLRCLDLIIQHRADIRKSYLCKNLIMVTSYLAELHNITIKLYDVINDGKSVDRYGNHPFIAGPYGLSNMEDFNDFILASNIFEISESETVCYCKPKGLQKGFKFQYFVWVECITAELCVSWCCLLILSCIVVLDYSNTDNVKTLLRKFTVKMMQLLLLAFGELSIPYRKMLYICIAITGMFNAWFYENTITSLVTVATPEHPMKNLQDLVKNDYKFLWSNLSGDFRTTYRTEFRFSKVEDRINSSFVVLEKNVSLTRAVFFEYYYQNNKVALLTPKFAGENYRRIFQVELNRKLEYASAKCFVTPESFSPESYYWNIYTNNLHWLKITISRITNAGLNSFWDQRSNRLTDLLNKLPDDKHVSNADVINLQKLLPVIILFSSVYLSAGIVLVFERFKNSRNVVTVLH</sequence>
<feature type="signal peptide" evidence="2">
    <location>
        <begin position="1"/>
        <end position="20"/>
    </location>
</feature>
<organism evidence="3 4">
    <name type="scientific">Orchesella dallaii</name>
    <dbReference type="NCBI Taxonomy" id="48710"/>
    <lineage>
        <taxon>Eukaryota</taxon>
        <taxon>Metazoa</taxon>
        <taxon>Ecdysozoa</taxon>
        <taxon>Arthropoda</taxon>
        <taxon>Hexapoda</taxon>
        <taxon>Collembola</taxon>
        <taxon>Entomobryomorpha</taxon>
        <taxon>Entomobryoidea</taxon>
        <taxon>Orchesellidae</taxon>
        <taxon>Orchesellinae</taxon>
        <taxon>Orchesella</taxon>
    </lineage>
</organism>
<evidence type="ECO:0000256" key="2">
    <source>
        <dbReference type="SAM" id="SignalP"/>
    </source>
</evidence>
<keyword evidence="2" id="KW-0732">Signal</keyword>
<evidence type="ECO:0000313" key="3">
    <source>
        <dbReference type="EMBL" id="CAL8128469.1"/>
    </source>
</evidence>
<dbReference type="Proteomes" id="UP001642540">
    <property type="component" value="Unassembled WGS sequence"/>
</dbReference>
<feature type="chain" id="PRO_5046534157" evidence="2">
    <location>
        <begin position="21"/>
        <end position="627"/>
    </location>
</feature>
<evidence type="ECO:0000256" key="1">
    <source>
        <dbReference type="SAM" id="Phobius"/>
    </source>
</evidence>
<keyword evidence="4" id="KW-1185">Reference proteome</keyword>
<evidence type="ECO:0000313" key="4">
    <source>
        <dbReference type="Proteomes" id="UP001642540"/>
    </source>
</evidence>
<accession>A0ABP1RHL2</accession>
<gene>
    <name evidence="3" type="ORF">ODALV1_LOCUS22251</name>
</gene>
<name>A0ABP1RHL2_9HEXA</name>
<keyword evidence="1" id="KW-0472">Membrane</keyword>
<dbReference type="EMBL" id="CAXLJM020000075">
    <property type="protein sequence ID" value="CAL8128469.1"/>
    <property type="molecule type" value="Genomic_DNA"/>
</dbReference>
<proteinExistence type="predicted"/>
<keyword evidence="1" id="KW-1133">Transmembrane helix</keyword>
<comment type="caution">
    <text evidence="3">The sequence shown here is derived from an EMBL/GenBank/DDBJ whole genome shotgun (WGS) entry which is preliminary data.</text>
</comment>
<reference evidence="3 4" key="1">
    <citation type="submission" date="2024-08" db="EMBL/GenBank/DDBJ databases">
        <authorList>
            <person name="Cucini C."/>
            <person name="Frati F."/>
        </authorList>
    </citation>
    <scope>NUCLEOTIDE SEQUENCE [LARGE SCALE GENOMIC DNA]</scope>
</reference>
<keyword evidence="1" id="KW-0812">Transmembrane</keyword>